<name>T0CZC5_ALIAG</name>
<dbReference type="STRING" id="1356854.N007_10410"/>
<dbReference type="AlphaFoldDB" id="T0CZC5"/>
<reference evidence="2" key="1">
    <citation type="journal article" date="2022" name="G3 (Bethesda)">
        <title>Unveiling the complete genome sequence of Alicyclobacillus acidoterrestris DSM 3922T, a taint-producing strain.</title>
        <authorList>
            <person name="Leonardo I.C."/>
            <person name="Barreto Crespo M.T."/>
            <person name="Gaspar F.B."/>
        </authorList>
    </citation>
    <scope>NUCLEOTIDE SEQUENCE [LARGE SCALE GENOMIC DNA]</scope>
    <source>
        <strain evidence="2">DSM 3922</strain>
    </source>
</reference>
<sequence length="342" mass="37223">MTNRDDKDLQNIMQQLSEVPFRDELKSRVLNAAKAEDLALAGGRRKRVPRSWYAGIASGLVAAVAVIGVGIGLERHDAEQAANQASATSAPVSFQLDAKQYGMAQAPLQISNVRVGTLPGDPKDSDVLADLTNTSDKPVRESDIFGVLSFTPAGNNNLQTGENWLTFVNGPSGSIAPHQTAQWGFHPDGSTLHAPLTQAIVETPHLSFYLAHLVPTDMADKVWTKSPLDVSQVQVEPRVVDGRAQSVQIDARLTNTSKSPFPLSSARAVIWFASSPEQSFMSDGSIRFMYHLTPEYKDQVWPSVVQPGQSIAVNFRVISDNQSDFFNRMAHVMIINTPQGGF</sequence>
<accession>A0A9E6ZJ94</accession>
<gene>
    <name evidence="1" type="ORF">K1I37_07675</name>
</gene>
<dbReference type="KEGG" id="aaco:K1I37_07675"/>
<dbReference type="Proteomes" id="UP000829401">
    <property type="component" value="Chromosome"/>
</dbReference>
<protein>
    <submittedName>
        <fullName evidence="1">Uncharacterized protein</fullName>
    </submittedName>
</protein>
<dbReference type="EMBL" id="CP080467">
    <property type="protein sequence ID" value="UNO50343.1"/>
    <property type="molecule type" value="Genomic_DNA"/>
</dbReference>
<evidence type="ECO:0000313" key="1">
    <source>
        <dbReference type="EMBL" id="UNO50343.1"/>
    </source>
</evidence>
<accession>T0CZC5</accession>
<keyword evidence="2" id="KW-1185">Reference proteome</keyword>
<evidence type="ECO:0000313" key="2">
    <source>
        <dbReference type="Proteomes" id="UP000829401"/>
    </source>
</evidence>
<organism evidence="1 2">
    <name type="scientific">Alicyclobacillus acidoterrestris (strain ATCC 49025 / DSM 3922 / CIP 106132 / NCIMB 13137 / GD3B)</name>
    <dbReference type="NCBI Taxonomy" id="1356854"/>
    <lineage>
        <taxon>Bacteria</taxon>
        <taxon>Bacillati</taxon>
        <taxon>Bacillota</taxon>
        <taxon>Bacilli</taxon>
        <taxon>Bacillales</taxon>
        <taxon>Alicyclobacillaceae</taxon>
        <taxon>Alicyclobacillus</taxon>
    </lineage>
</organism>
<dbReference type="OrthoDB" id="2372639at2"/>
<dbReference type="RefSeq" id="WP_021297135.1">
    <property type="nucleotide sequence ID" value="NZ_AURB01000145.1"/>
</dbReference>
<proteinExistence type="predicted"/>